<comment type="caution">
    <text evidence="2">The sequence shown here is derived from an EMBL/GenBank/DDBJ whole genome shotgun (WGS) entry which is preliminary data.</text>
</comment>
<proteinExistence type="predicted"/>
<dbReference type="RefSeq" id="WP_304556571.1">
    <property type="nucleotide sequence ID" value="NZ_JAUQOP010000046.1"/>
</dbReference>
<evidence type="ECO:0000259" key="1">
    <source>
        <dbReference type="PROSITE" id="PS51664"/>
    </source>
</evidence>
<dbReference type="Pfam" id="PF02624">
    <property type="entry name" value="YcaO"/>
    <property type="match status" value="1"/>
</dbReference>
<name>A0ABT9C8T2_9PSED</name>
<keyword evidence="3" id="KW-1185">Reference proteome</keyword>
<reference evidence="2 3" key="1">
    <citation type="submission" date="2023-07" db="EMBL/GenBank/DDBJ databases">
        <title>Identification of four novel Pseudomonas species associated with bacterial leaf spot of cucurbits.</title>
        <authorList>
            <person name="Fullem K.R."/>
        </authorList>
    </citation>
    <scope>NUCLEOTIDE SEQUENCE [LARGE SCALE GENOMIC DNA]</scope>
    <source>
        <strain evidence="2 3">K18</strain>
    </source>
</reference>
<evidence type="ECO:0000313" key="3">
    <source>
        <dbReference type="Proteomes" id="UP001228019"/>
    </source>
</evidence>
<dbReference type="Gene3D" id="3.30.1330.230">
    <property type="match status" value="1"/>
</dbReference>
<feature type="domain" description="YcaO" evidence="1">
    <location>
        <begin position="51"/>
        <end position="390"/>
    </location>
</feature>
<dbReference type="PROSITE" id="PS51664">
    <property type="entry name" value="YCAO"/>
    <property type="match status" value="1"/>
</dbReference>
<accession>A0ABT9C8T2</accession>
<organism evidence="2 3">
    <name type="scientific">Pseudomonas citrulli</name>
    <dbReference type="NCBI Taxonomy" id="3064347"/>
    <lineage>
        <taxon>Bacteria</taxon>
        <taxon>Pseudomonadati</taxon>
        <taxon>Pseudomonadota</taxon>
        <taxon>Gammaproteobacteria</taxon>
        <taxon>Pseudomonadales</taxon>
        <taxon>Pseudomonadaceae</taxon>
        <taxon>Pseudomonas</taxon>
    </lineage>
</organism>
<protein>
    <submittedName>
        <fullName evidence="2">YcaO-like family protein</fullName>
    </submittedName>
</protein>
<dbReference type="Proteomes" id="UP001228019">
    <property type="component" value="Unassembled WGS sequence"/>
</dbReference>
<dbReference type="Gene3D" id="3.30.160.660">
    <property type="match status" value="1"/>
</dbReference>
<gene>
    <name evidence="2" type="ORF">Q6A48_22360</name>
</gene>
<dbReference type="InterPro" id="IPR003776">
    <property type="entry name" value="YcaO-like_dom"/>
</dbReference>
<dbReference type="PANTHER" id="PTHR37809:SF1">
    <property type="entry name" value="RIBOSOMAL PROTEIN S12 METHYLTHIOTRANSFERASE ACCESSORY FACTOR YCAO"/>
    <property type="match status" value="1"/>
</dbReference>
<dbReference type="PANTHER" id="PTHR37809">
    <property type="entry name" value="RIBOSOMAL PROTEIN S12 METHYLTHIOTRANSFERASE ACCESSORY FACTOR YCAO"/>
    <property type="match status" value="1"/>
</dbReference>
<sequence>MSERELPSTEALFNIMSTLHTLGFSAVTRYTTPSKLVATAELFDHNDNLVESGAGKGLDSLIGALAEGIEHFSTFQPPEEETTWDHSDNISTQKAVAEDGFFTSLPPSEKPIECFKLTSLDKKEILFVPRTLLCPNPSTNTDKGDSSTLSFLSRYSSNSGIAFGCTKNEALLHGALEVIERHILSLFFMTVCGLGPTIKLYTPSTALIERALLNYPGAPTSVSGLRIIIIKDVLSVYFAVAFPKAGPGAHHLSPIGSGCSLNIDTAIQRAVTEQLQSEDLYGPTEEFLDRKTLDLLSESRQLKNLIDFAPVRSAILSVLDCPLHEHIETVPSQLDTLHKSLENEGRKIFYRTVTRFSCNSIVTQTYIPGLERFNIIRNGRLVVPQHVLRS</sequence>
<evidence type="ECO:0000313" key="2">
    <source>
        <dbReference type="EMBL" id="MDO7899637.1"/>
    </source>
</evidence>
<dbReference type="EMBL" id="JAUQOP010000046">
    <property type="protein sequence ID" value="MDO7899637.1"/>
    <property type="molecule type" value="Genomic_DNA"/>
</dbReference>